<dbReference type="Gene3D" id="1.10.10.10">
    <property type="entry name" value="Winged helix-like DNA-binding domain superfamily/Winged helix DNA-binding domain"/>
    <property type="match status" value="1"/>
</dbReference>
<evidence type="ECO:0000256" key="2">
    <source>
        <dbReference type="ARBA" id="ARBA00023125"/>
    </source>
</evidence>
<dbReference type="InterPro" id="IPR019885">
    <property type="entry name" value="Tscrpt_reg_HTH_AsnC-type_CS"/>
</dbReference>
<evidence type="ECO:0000256" key="1">
    <source>
        <dbReference type="ARBA" id="ARBA00023015"/>
    </source>
</evidence>
<dbReference type="InterPro" id="IPR000485">
    <property type="entry name" value="AsnC-type_HTH_dom"/>
</dbReference>
<dbReference type="RefSeq" id="WP_220757617.1">
    <property type="nucleotide sequence ID" value="NZ_BPEU01000038.1"/>
</dbReference>
<gene>
    <name evidence="5" type="ORF">TUM3794_38400</name>
</gene>
<dbReference type="InterPro" id="IPR019888">
    <property type="entry name" value="Tscrpt_reg_AsnC-like"/>
</dbReference>
<dbReference type="InterPro" id="IPR011008">
    <property type="entry name" value="Dimeric_a/b-barrel"/>
</dbReference>
<reference evidence="5 6" key="1">
    <citation type="submission" date="2021-05" db="EMBL/GenBank/DDBJ databases">
        <title>Molecular characterization for Shewanella algae harboring chromosomal blaOXA-55-like strains isolated from clinical and environment sample.</title>
        <authorList>
            <person name="Ohama Y."/>
            <person name="Aoki K."/>
            <person name="Harada S."/>
            <person name="Moriya K."/>
            <person name="Ishii Y."/>
            <person name="Tateda K."/>
        </authorList>
    </citation>
    <scope>NUCLEOTIDE SEQUENCE [LARGE SCALE GENOMIC DNA]</scope>
    <source>
        <strain evidence="5 6">MBTL60-118</strain>
    </source>
</reference>
<dbReference type="Proteomes" id="UP000773469">
    <property type="component" value="Unassembled WGS sequence"/>
</dbReference>
<dbReference type="SUPFAM" id="SSF46785">
    <property type="entry name" value="Winged helix' DNA-binding domain"/>
    <property type="match status" value="1"/>
</dbReference>
<evidence type="ECO:0000259" key="4">
    <source>
        <dbReference type="PROSITE" id="PS50956"/>
    </source>
</evidence>
<keyword evidence="3" id="KW-0804">Transcription</keyword>
<dbReference type="InterPro" id="IPR036388">
    <property type="entry name" value="WH-like_DNA-bd_sf"/>
</dbReference>
<dbReference type="InterPro" id="IPR011991">
    <property type="entry name" value="ArsR-like_HTH"/>
</dbReference>
<keyword evidence="6" id="KW-1185">Reference proteome</keyword>
<sequence length="158" mass="17584">MTLQLDDIDLKILALLQQHGRLANQELASLVGLSASPCSRRVKALEEAGFIAGYATLLDPKHFDLQLTAYIQVRLEKHSQAILDAFELAMSSYDEVLECCLLTGSDADYQLKVLVCDMEAFKRFLLEKLTTQQDIAGIRSSFVLKQVKNQTAIPLPKS</sequence>
<dbReference type="SMART" id="SM00344">
    <property type="entry name" value="HTH_ASNC"/>
    <property type="match status" value="1"/>
</dbReference>
<keyword evidence="1" id="KW-0805">Transcription regulation</keyword>
<dbReference type="PRINTS" id="PR00033">
    <property type="entry name" value="HTHASNC"/>
</dbReference>
<dbReference type="PANTHER" id="PTHR30154:SF34">
    <property type="entry name" value="TRANSCRIPTIONAL REGULATOR AZLB"/>
    <property type="match status" value="1"/>
</dbReference>
<evidence type="ECO:0000256" key="3">
    <source>
        <dbReference type="ARBA" id="ARBA00023163"/>
    </source>
</evidence>
<keyword evidence="2" id="KW-0238">DNA-binding</keyword>
<feature type="domain" description="HTH asnC-type" evidence="4">
    <location>
        <begin position="5"/>
        <end position="66"/>
    </location>
</feature>
<dbReference type="InterPro" id="IPR036390">
    <property type="entry name" value="WH_DNA-bd_sf"/>
</dbReference>
<dbReference type="Gene3D" id="3.30.70.920">
    <property type="match status" value="1"/>
</dbReference>
<evidence type="ECO:0000313" key="5">
    <source>
        <dbReference type="EMBL" id="GIU46242.1"/>
    </source>
</evidence>
<dbReference type="PANTHER" id="PTHR30154">
    <property type="entry name" value="LEUCINE-RESPONSIVE REGULATORY PROTEIN"/>
    <property type="match status" value="1"/>
</dbReference>
<name>A0ABQ4PF94_SHECO</name>
<dbReference type="Pfam" id="PF13412">
    <property type="entry name" value="HTH_24"/>
    <property type="match status" value="1"/>
</dbReference>
<dbReference type="SUPFAM" id="SSF54909">
    <property type="entry name" value="Dimeric alpha+beta barrel"/>
    <property type="match status" value="1"/>
</dbReference>
<organism evidence="5 6">
    <name type="scientific">Shewanella colwelliana</name>
    <name type="common">Alteromonas colwelliana</name>
    <dbReference type="NCBI Taxonomy" id="23"/>
    <lineage>
        <taxon>Bacteria</taxon>
        <taxon>Pseudomonadati</taxon>
        <taxon>Pseudomonadota</taxon>
        <taxon>Gammaproteobacteria</taxon>
        <taxon>Alteromonadales</taxon>
        <taxon>Shewanellaceae</taxon>
        <taxon>Shewanella</taxon>
    </lineage>
</organism>
<evidence type="ECO:0000313" key="6">
    <source>
        <dbReference type="Proteomes" id="UP000773469"/>
    </source>
</evidence>
<dbReference type="EMBL" id="BPEU01000038">
    <property type="protein sequence ID" value="GIU46242.1"/>
    <property type="molecule type" value="Genomic_DNA"/>
</dbReference>
<dbReference type="PROSITE" id="PS00519">
    <property type="entry name" value="HTH_ASNC_1"/>
    <property type="match status" value="1"/>
</dbReference>
<dbReference type="Pfam" id="PF01037">
    <property type="entry name" value="AsnC_trans_reg"/>
    <property type="match status" value="1"/>
</dbReference>
<dbReference type="CDD" id="cd00090">
    <property type="entry name" value="HTH_ARSR"/>
    <property type="match status" value="1"/>
</dbReference>
<accession>A0ABQ4PF94</accession>
<proteinExistence type="predicted"/>
<comment type="caution">
    <text evidence="5">The sequence shown here is derived from an EMBL/GenBank/DDBJ whole genome shotgun (WGS) entry which is preliminary data.</text>
</comment>
<dbReference type="PROSITE" id="PS50956">
    <property type="entry name" value="HTH_ASNC_2"/>
    <property type="match status" value="1"/>
</dbReference>
<dbReference type="InterPro" id="IPR019887">
    <property type="entry name" value="Tscrpt_reg_AsnC/Lrp_C"/>
</dbReference>
<protein>
    <submittedName>
        <fullName evidence="5">AsnC family transcriptional regulator</fullName>
    </submittedName>
</protein>